<dbReference type="PANTHER" id="PTHR32089:SF119">
    <property type="entry name" value="METHYL-ACCEPTING CHEMOTAXIS PROTEIN CTPL"/>
    <property type="match status" value="1"/>
</dbReference>
<dbReference type="GO" id="GO:0007165">
    <property type="term" value="P:signal transduction"/>
    <property type="evidence" value="ECO:0007669"/>
    <property type="project" value="UniProtKB-KW"/>
</dbReference>
<keyword evidence="2 8" id="KW-0812">Transmembrane</keyword>
<keyword evidence="3 8" id="KW-1133">Transmembrane helix</keyword>
<dbReference type="PROSITE" id="PS50885">
    <property type="entry name" value="HAMP"/>
    <property type="match status" value="1"/>
</dbReference>
<keyword evidence="5" id="KW-0807">Transducer</keyword>
<sequence length="672" mass="72768">MNSLLAPAIALMNRLNYGMKFCLISVLFFVPLGIVSSMVVHQAYERVKVTRHAQDNLALVRASSDIVRDAELIRDMENVNSLLGQGQFAAELEKRGADLRKLILDKLRALPLDGEDAGASDVVTKRDEMITLYEGFANESVSGKKVLSVQGLADATTLLNFSAAYTGLPQDFDRDVRQLTELLIDATPQVTSALGEGRAVGAYSMGLGFINSDASRAMDDLFELLQKLTANYQQVLQQTLAGQGLQSIKPAADASIESLSIAQNIFDEEIILANSLEGEWDDYFERITTEIDKTYALDTAIFDALRARLNTRLGENQRSMLVLIVSLSLVGLLIIYLYAGFYMATRRTLKRLSSQMAQVAGGDMTVQVVVDSRDELGDLAADFNNTVLKVRELIRQVSATSDQVQEQSRQVESIASESSQAATSQRSQIEQVATAMNEMAATSQEVARSAALAVTNAEEVNTQTLSGRRLVESSVDGIEKLSGEIENSVRVINQLADDSSSISRVLDVIKGVAEQTNLLALNAAIEAARAGEQGRGFAVVADEVRTLARRTQQSTEEIEQMIVRLQDGVGAAVKAMGSSHSMTAETVDASLRVQAGLDSILKSVTHIVDQSQQIAAAAEEQTAVSHDIDQNIVEINHAGERTAEGARKAEESSGRMAQLVQSLQSIISAFKV</sequence>
<dbReference type="InterPro" id="IPR003660">
    <property type="entry name" value="HAMP_dom"/>
</dbReference>
<evidence type="ECO:0000313" key="11">
    <source>
        <dbReference type="EMBL" id="KKN98011.1"/>
    </source>
</evidence>
<dbReference type="PANTHER" id="PTHR32089">
    <property type="entry name" value="METHYL-ACCEPTING CHEMOTAXIS PROTEIN MCPB"/>
    <property type="match status" value="1"/>
</dbReference>
<feature type="coiled-coil region" evidence="7">
    <location>
        <begin position="211"/>
        <end position="238"/>
    </location>
</feature>
<evidence type="ECO:0000256" key="4">
    <source>
        <dbReference type="ARBA" id="ARBA00023136"/>
    </source>
</evidence>
<evidence type="ECO:0008006" key="12">
    <source>
        <dbReference type="Google" id="ProtNLM"/>
    </source>
</evidence>
<dbReference type="SUPFAM" id="SSF58104">
    <property type="entry name" value="Methyl-accepting chemotaxis protein (MCP) signaling domain"/>
    <property type="match status" value="1"/>
</dbReference>
<comment type="subcellular location">
    <subcellularLocation>
        <location evidence="1">Membrane</location>
        <topology evidence="1">Multi-pass membrane protein</topology>
    </subcellularLocation>
</comment>
<evidence type="ECO:0000256" key="6">
    <source>
        <dbReference type="ARBA" id="ARBA00029447"/>
    </source>
</evidence>
<evidence type="ECO:0000256" key="8">
    <source>
        <dbReference type="SAM" id="Phobius"/>
    </source>
</evidence>
<comment type="caution">
    <text evidence="11">The sequence shown here is derived from an EMBL/GenBank/DDBJ whole genome shotgun (WGS) entry which is preliminary data.</text>
</comment>
<dbReference type="CDD" id="cd06225">
    <property type="entry name" value="HAMP"/>
    <property type="match status" value="1"/>
</dbReference>
<feature type="transmembrane region" description="Helical" evidence="8">
    <location>
        <begin position="320"/>
        <end position="344"/>
    </location>
</feature>
<feature type="domain" description="HAMP" evidence="10">
    <location>
        <begin position="343"/>
        <end position="395"/>
    </location>
</feature>
<comment type="similarity">
    <text evidence="6">Belongs to the methyl-accepting chemotaxis (MCP) protein family.</text>
</comment>
<keyword evidence="4 8" id="KW-0472">Membrane</keyword>
<dbReference type="EMBL" id="LAZR01000054">
    <property type="protein sequence ID" value="KKN98011.1"/>
    <property type="molecule type" value="Genomic_DNA"/>
</dbReference>
<dbReference type="AlphaFoldDB" id="A0A0F9XG39"/>
<dbReference type="SMART" id="SM00304">
    <property type="entry name" value="HAMP"/>
    <property type="match status" value="1"/>
</dbReference>
<evidence type="ECO:0000259" key="10">
    <source>
        <dbReference type="PROSITE" id="PS50885"/>
    </source>
</evidence>
<dbReference type="PROSITE" id="PS50111">
    <property type="entry name" value="CHEMOTAXIS_TRANSDUC_2"/>
    <property type="match status" value="1"/>
</dbReference>
<accession>A0A0F9XG39</accession>
<evidence type="ECO:0000256" key="7">
    <source>
        <dbReference type="SAM" id="Coils"/>
    </source>
</evidence>
<evidence type="ECO:0000256" key="2">
    <source>
        <dbReference type="ARBA" id="ARBA00022692"/>
    </source>
</evidence>
<name>A0A0F9XG39_9ZZZZ</name>
<dbReference type="SMART" id="SM00283">
    <property type="entry name" value="MA"/>
    <property type="match status" value="1"/>
</dbReference>
<protein>
    <recommendedName>
        <fullName evidence="12">Methyl-accepting chemotaxis protein</fullName>
    </recommendedName>
</protein>
<dbReference type="GO" id="GO:0016020">
    <property type="term" value="C:membrane"/>
    <property type="evidence" value="ECO:0007669"/>
    <property type="project" value="UniProtKB-SubCell"/>
</dbReference>
<evidence type="ECO:0000256" key="3">
    <source>
        <dbReference type="ARBA" id="ARBA00022989"/>
    </source>
</evidence>
<evidence type="ECO:0000259" key="9">
    <source>
        <dbReference type="PROSITE" id="PS50111"/>
    </source>
</evidence>
<keyword evidence="7" id="KW-0175">Coiled coil</keyword>
<dbReference type="Pfam" id="PF00015">
    <property type="entry name" value="MCPsignal"/>
    <property type="match status" value="1"/>
</dbReference>
<feature type="domain" description="Methyl-accepting transducer" evidence="9">
    <location>
        <begin position="400"/>
        <end position="636"/>
    </location>
</feature>
<organism evidence="11">
    <name type="scientific">marine sediment metagenome</name>
    <dbReference type="NCBI Taxonomy" id="412755"/>
    <lineage>
        <taxon>unclassified sequences</taxon>
        <taxon>metagenomes</taxon>
        <taxon>ecological metagenomes</taxon>
    </lineage>
</organism>
<dbReference type="CDD" id="cd11386">
    <property type="entry name" value="MCP_signal"/>
    <property type="match status" value="1"/>
</dbReference>
<gene>
    <name evidence="11" type="ORF">LCGC14_0152100</name>
</gene>
<dbReference type="Pfam" id="PF00672">
    <property type="entry name" value="HAMP"/>
    <property type="match status" value="1"/>
</dbReference>
<evidence type="ECO:0000256" key="1">
    <source>
        <dbReference type="ARBA" id="ARBA00004141"/>
    </source>
</evidence>
<proteinExistence type="inferred from homology"/>
<dbReference type="Gene3D" id="1.10.287.950">
    <property type="entry name" value="Methyl-accepting chemotaxis protein"/>
    <property type="match status" value="1"/>
</dbReference>
<dbReference type="InterPro" id="IPR004089">
    <property type="entry name" value="MCPsignal_dom"/>
</dbReference>
<evidence type="ECO:0000256" key="5">
    <source>
        <dbReference type="ARBA" id="ARBA00023224"/>
    </source>
</evidence>
<dbReference type="FunFam" id="1.10.287.950:FF:000001">
    <property type="entry name" value="Methyl-accepting chemotaxis sensory transducer"/>
    <property type="match status" value="1"/>
</dbReference>
<reference evidence="11" key="1">
    <citation type="journal article" date="2015" name="Nature">
        <title>Complex archaea that bridge the gap between prokaryotes and eukaryotes.</title>
        <authorList>
            <person name="Spang A."/>
            <person name="Saw J.H."/>
            <person name="Jorgensen S.L."/>
            <person name="Zaremba-Niedzwiedzka K."/>
            <person name="Martijn J."/>
            <person name="Lind A.E."/>
            <person name="van Eijk R."/>
            <person name="Schleper C."/>
            <person name="Guy L."/>
            <person name="Ettema T.J."/>
        </authorList>
    </citation>
    <scope>NUCLEOTIDE SEQUENCE</scope>
</reference>